<evidence type="ECO:0008006" key="3">
    <source>
        <dbReference type="Google" id="ProtNLM"/>
    </source>
</evidence>
<protein>
    <recommendedName>
        <fullName evidence="3">DUF1269 domain-containing protein</fullName>
    </recommendedName>
</protein>
<dbReference type="Proteomes" id="UP000306409">
    <property type="component" value="Chromosome"/>
</dbReference>
<organism evidence="1 2">
    <name type="scientific">Ruminiclostridium herbifermentans</name>
    <dbReference type="NCBI Taxonomy" id="2488810"/>
    <lineage>
        <taxon>Bacteria</taxon>
        <taxon>Bacillati</taxon>
        <taxon>Bacillota</taxon>
        <taxon>Clostridia</taxon>
        <taxon>Eubacteriales</taxon>
        <taxon>Oscillospiraceae</taxon>
        <taxon>Ruminiclostridium</taxon>
    </lineage>
</organism>
<dbReference type="PANTHER" id="PTHR36109:SF2">
    <property type="entry name" value="MEMBRANE PROTEIN"/>
    <property type="match status" value="1"/>
</dbReference>
<dbReference type="InterPro" id="IPR052948">
    <property type="entry name" value="Low_temp-induced_all0457"/>
</dbReference>
<reference evidence="1 2" key="1">
    <citation type="submission" date="2020-09" db="EMBL/GenBank/DDBJ databases">
        <title>Characterization and genome sequencing of Ruminiclostridium sp. nov. MA18.</title>
        <authorList>
            <person name="Rettenmaier R."/>
            <person name="Kowollik M.-L."/>
            <person name="Liebl W."/>
            <person name="Zverlov V."/>
        </authorList>
    </citation>
    <scope>NUCLEOTIDE SEQUENCE [LARGE SCALE GENOMIC DNA]</scope>
    <source>
        <strain evidence="1 2">MA18</strain>
    </source>
</reference>
<dbReference type="PANTHER" id="PTHR36109">
    <property type="entry name" value="MEMBRANE PROTEIN-RELATED"/>
    <property type="match status" value="1"/>
</dbReference>
<keyword evidence="2" id="KW-1185">Reference proteome</keyword>
<evidence type="ECO:0000313" key="1">
    <source>
        <dbReference type="EMBL" id="QNU66994.1"/>
    </source>
</evidence>
<gene>
    <name evidence="1" type="ORF">EHE19_000075</name>
</gene>
<sequence>MAKTIVAIFEFFDNAEKAAFDVRDKGLKTDNISILVKDSGNEAYYKSNNKDEHIKLIESESLQYIFSKRERISDGIVTGGILGGVVGIVIGAVSMFMQDFGFIAAVGPISGLIFGFIFGGIVGGISDAKIPKEKRRVYEDLISKGNALFSMKVDEDRIESIIEIIEKNGALLVEKY</sequence>
<name>A0A4V6EP35_9FIRM</name>
<dbReference type="OrthoDB" id="514402at2"/>
<accession>A0A4V6EP35</accession>
<evidence type="ECO:0000313" key="2">
    <source>
        <dbReference type="Proteomes" id="UP000306409"/>
    </source>
</evidence>
<dbReference type="EMBL" id="CP061336">
    <property type="protein sequence ID" value="QNU66994.1"/>
    <property type="molecule type" value="Genomic_DNA"/>
</dbReference>
<dbReference type="KEGG" id="rher:EHE19_000075"/>
<proteinExistence type="predicted"/>
<dbReference type="AlphaFoldDB" id="A0A4V6EP35"/>